<accession>A0A1I0VRF8</accession>
<protein>
    <submittedName>
        <fullName evidence="2">Uncharacterized protein</fullName>
    </submittedName>
</protein>
<organism evidence="2 3">
    <name type="scientific">Nocardioides alpinus</name>
    <dbReference type="NCBI Taxonomy" id="748909"/>
    <lineage>
        <taxon>Bacteria</taxon>
        <taxon>Bacillati</taxon>
        <taxon>Actinomycetota</taxon>
        <taxon>Actinomycetes</taxon>
        <taxon>Propionibacteriales</taxon>
        <taxon>Nocardioidaceae</taxon>
        <taxon>Nocardioides</taxon>
    </lineage>
</organism>
<evidence type="ECO:0000256" key="1">
    <source>
        <dbReference type="SAM" id="MobiDB-lite"/>
    </source>
</evidence>
<evidence type="ECO:0000313" key="2">
    <source>
        <dbReference type="EMBL" id="SFA78617.1"/>
    </source>
</evidence>
<proteinExistence type="predicted"/>
<dbReference type="Proteomes" id="UP000199113">
    <property type="component" value="Unassembled WGS sequence"/>
</dbReference>
<feature type="region of interest" description="Disordered" evidence="1">
    <location>
        <begin position="139"/>
        <end position="177"/>
    </location>
</feature>
<feature type="compositionally biased region" description="Low complexity" evidence="1">
    <location>
        <begin position="139"/>
        <end position="160"/>
    </location>
</feature>
<name>A0A1I0VRF8_9ACTN</name>
<reference evidence="2" key="1">
    <citation type="submission" date="2016-10" db="EMBL/GenBank/DDBJ databases">
        <authorList>
            <person name="de Groot N.N."/>
        </authorList>
    </citation>
    <scope>NUCLEOTIDE SEQUENCE [LARGE SCALE GENOMIC DNA]</scope>
    <source>
        <strain evidence="2">CGMCC 1.10697</strain>
    </source>
</reference>
<dbReference type="EMBL" id="FOKC01000001">
    <property type="protein sequence ID" value="SFA78617.1"/>
    <property type="molecule type" value="Genomic_DNA"/>
</dbReference>
<evidence type="ECO:0000313" key="3">
    <source>
        <dbReference type="Proteomes" id="UP000199113"/>
    </source>
</evidence>
<dbReference type="AlphaFoldDB" id="A0A1I0VRF8"/>
<sequence length="286" mass="29596">MAAMRSGTPAPVAADPAKTGCSLPERVCSAARASSCSAVRSRPSTYDASSASSFSASATVSRSWNSGSSGEYAANVAVLAPSPAAVPMGRTSGVRRLRIASSTASTSAPARSILLTNSSVGTPSRCRARIRIRVCGCTPSTADRTSTAPSSTPSTRSTSAMKSGCPGVSITLTTRSPTGNATTAALMVMPRRRSRSRLSVWVVPASTDPGWSMTPAMCRSRSVRVVLPASTWARMPRLSERARSGRGDTRGPFEEVDADGSVRCSHLDTSWDVALTAAGRARLPAP</sequence>
<gene>
    <name evidence="2" type="ORF">SAMN05192575_101385</name>
</gene>